<name>A0A9X2SQB4_9BACE</name>
<evidence type="ECO:0000313" key="2">
    <source>
        <dbReference type="EMBL" id="MCR6508612.1"/>
    </source>
</evidence>
<dbReference type="RefSeq" id="WP_176468181.1">
    <property type="nucleotide sequence ID" value="NZ_JAMZED010000001.1"/>
</dbReference>
<dbReference type="Proteomes" id="UP001143192">
    <property type="component" value="Unassembled WGS sequence"/>
</dbReference>
<dbReference type="Proteomes" id="UP001143810">
    <property type="component" value="Unassembled WGS sequence"/>
</dbReference>
<dbReference type="EMBL" id="JAMZED010000001">
    <property type="protein sequence ID" value="MCR6503294.1"/>
    <property type="molecule type" value="Genomic_DNA"/>
</dbReference>
<sequence>MKTYIYKTFAVLLALLPISCDRSGVWEEFQGNIPWGLCVVAVADENHTEPISGATVEIYKTEADRDNGSNVYLTKQTNGKGEALFTLEEFDKSHQGAEQLKGNYYLKVTKGNTTAVATTRYLLMNSGTTYHWVTLE</sequence>
<accession>A0A9X2SQB4</accession>
<evidence type="ECO:0000313" key="1">
    <source>
        <dbReference type="EMBL" id="MCR6503294.1"/>
    </source>
</evidence>
<dbReference type="AlphaFoldDB" id="A0A9X2SQB4"/>
<evidence type="ECO:0000313" key="3">
    <source>
        <dbReference type="Proteomes" id="UP001143192"/>
    </source>
</evidence>
<comment type="caution">
    <text evidence="1">The sequence shown here is derived from an EMBL/GenBank/DDBJ whole genome shotgun (WGS) entry which is preliminary data.</text>
</comment>
<keyword evidence="3" id="KW-1185">Reference proteome</keyword>
<organism evidence="1 3">
    <name type="scientific">Bacteroides muris</name>
    <name type="common">ex Fokt et al. 2023</name>
    <dbReference type="NCBI Taxonomy" id="2937417"/>
    <lineage>
        <taxon>Bacteria</taxon>
        <taxon>Pseudomonadati</taxon>
        <taxon>Bacteroidota</taxon>
        <taxon>Bacteroidia</taxon>
        <taxon>Bacteroidales</taxon>
        <taxon>Bacteroidaceae</taxon>
        <taxon>Bacteroides</taxon>
    </lineage>
</organism>
<reference evidence="1" key="1">
    <citation type="journal article" date="2022" name="Arch. Microbiol.">
        <title>Bacteroides muris sp. nov. isolated from the cecum of wild-derived house mice.</title>
        <authorList>
            <person name="Fokt H."/>
            <person name="Unni R."/>
            <person name="Repnik U."/>
            <person name="Schmitz R.A."/>
            <person name="Bramkamp M."/>
            <person name="Baines J.F."/>
            <person name="Unterweger D."/>
        </authorList>
    </citation>
    <scope>NUCLEOTIDE SEQUENCE</scope>
    <source>
        <strain evidence="1">KH365_2</strain>
        <strain evidence="2">KH569_7</strain>
    </source>
</reference>
<dbReference type="EMBL" id="JAMZEE010000023">
    <property type="protein sequence ID" value="MCR6508612.1"/>
    <property type="molecule type" value="Genomic_DNA"/>
</dbReference>
<protein>
    <submittedName>
        <fullName evidence="1">Uncharacterized protein</fullName>
    </submittedName>
</protein>
<reference evidence="1" key="2">
    <citation type="submission" date="2022-04" db="EMBL/GenBank/DDBJ databases">
        <authorList>
            <person name="Fokt H."/>
            <person name="Baines J."/>
        </authorList>
    </citation>
    <scope>NUCLEOTIDE SEQUENCE</scope>
    <source>
        <strain evidence="1">KH365_2</strain>
        <strain evidence="2">KH569_7</strain>
    </source>
</reference>
<gene>
    <name evidence="2" type="ORF">M1B78_10660</name>
    <name evidence="1" type="ORF">M1B79_01050</name>
</gene>
<proteinExistence type="predicted"/>